<evidence type="ECO:0000313" key="2">
    <source>
        <dbReference type="Proteomes" id="UP000295197"/>
    </source>
</evidence>
<keyword evidence="2" id="KW-1185">Reference proteome</keyword>
<dbReference type="Proteomes" id="UP000295197">
    <property type="component" value="Unassembled WGS sequence"/>
</dbReference>
<dbReference type="RefSeq" id="WP_132775975.1">
    <property type="nucleotide sequence ID" value="NZ_SMBZ01000001.1"/>
</dbReference>
<dbReference type="EMBL" id="SMBZ01000001">
    <property type="protein sequence ID" value="TCV20830.1"/>
    <property type="molecule type" value="Genomic_DNA"/>
</dbReference>
<dbReference type="PROSITE" id="PS51257">
    <property type="entry name" value="PROKAR_LIPOPROTEIN"/>
    <property type="match status" value="1"/>
</dbReference>
<comment type="caution">
    <text evidence="1">The sequence shown here is derived from an EMBL/GenBank/DDBJ whole genome shotgun (WGS) entry which is preliminary data.</text>
</comment>
<name>A0A4R3W0V0_9SPHI</name>
<gene>
    <name evidence="1" type="ORF">EDC17_1001173</name>
</gene>
<sequence>MHRILYFLFLTVILFGCSKDELEYQNEFDKSYKAWLQYKQNNKSYSYTAKTTSWIGTTTHTTITIENNQVSKRDFKYVRIGSKAIPENGWTKQLAIEALKEIGYTENEISSSFGNEIIDKLQWVENKEDLGNNGNAEQLMTLEQIYDKAKNDWITKRPNSQIYFEAKNNGLISTAGYVPDGCMDDCFVGIKIISIQNIN</sequence>
<reference evidence="1 2" key="1">
    <citation type="submission" date="2019-03" db="EMBL/GenBank/DDBJ databases">
        <title>Genomic Encyclopedia of Type Strains, Phase IV (KMG-IV): sequencing the most valuable type-strain genomes for metagenomic binning, comparative biology and taxonomic classification.</title>
        <authorList>
            <person name="Goeker M."/>
        </authorList>
    </citation>
    <scope>NUCLEOTIDE SEQUENCE [LARGE SCALE GENOMIC DNA]</scope>
    <source>
        <strain evidence="1 2">DSM 22362</strain>
    </source>
</reference>
<protein>
    <submittedName>
        <fullName evidence="1">Uncharacterized protein</fullName>
    </submittedName>
</protein>
<accession>A0A4R3W0V0</accession>
<proteinExistence type="predicted"/>
<dbReference type="AlphaFoldDB" id="A0A4R3W0V0"/>
<evidence type="ECO:0000313" key="1">
    <source>
        <dbReference type="EMBL" id="TCV20830.1"/>
    </source>
</evidence>
<dbReference type="OrthoDB" id="666398at2"/>
<organism evidence="1 2">
    <name type="scientific">Sphingobacterium alimentarium</name>
    <dbReference type="NCBI Taxonomy" id="797292"/>
    <lineage>
        <taxon>Bacteria</taxon>
        <taxon>Pseudomonadati</taxon>
        <taxon>Bacteroidota</taxon>
        <taxon>Sphingobacteriia</taxon>
        <taxon>Sphingobacteriales</taxon>
        <taxon>Sphingobacteriaceae</taxon>
        <taxon>Sphingobacterium</taxon>
    </lineage>
</organism>